<evidence type="ECO:0000256" key="11">
    <source>
        <dbReference type="SAM" id="MobiDB-lite"/>
    </source>
</evidence>
<evidence type="ECO:0000256" key="2">
    <source>
        <dbReference type="ARBA" id="ARBA00009928"/>
    </source>
</evidence>
<comment type="cofactor">
    <cofactor evidence="1">
        <name>Cu(2+)</name>
        <dbReference type="ChEBI" id="CHEBI:29036"/>
    </cofactor>
</comment>
<evidence type="ECO:0000259" key="13">
    <source>
        <dbReference type="PROSITE" id="PS00498"/>
    </source>
</evidence>
<evidence type="ECO:0000256" key="3">
    <source>
        <dbReference type="ARBA" id="ARBA00011906"/>
    </source>
</evidence>
<dbReference type="Proteomes" id="UP000605986">
    <property type="component" value="Unassembled WGS sequence"/>
</dbReference>
<sequence>MPTFHPTKPNGPYIVNGIQPIQGGHPGIRLELREFKKNTDLWNLYLLGLWQFQQVPMDEQLSYFQIAGIHGLPYQAWPLGDKKLAEIKKQDDGFCTHSSILFLTWHRPYLALFEAILKEAIDFVANQFTAQEGRDKYLAAAKEFRMPFWDWARPGLPVFPEEATNSDTADVVIPQSLMKEYPDLKRGADGFVKIPNPLFSYKFQSSAGQDFKIENLKSTTRYQSVGVTTERSAGQQKIDILRGITPYTREVNRELPVEGNLRERVVYLLKSYEVFDQVSHNQWDPTRKPRLDRTGRPSRTSGQGFGSIEDIHNTLHVLVGGQGRDDFNRPRTGHMSQVPISAFDPIFWLHHTNIDRLVSIWEGLHANPSDPKAWVTTKVSAWGSWVTAENTEEGLKTDLAPFYKDASHFWTSDDVRETVKFGYSYPETKSWAFNSTADYRKDIYKQLETIYPTGSLATMIAASNTGDQKPEEALRARAKKLARVTAIDEPNTAITALSLAKAVSPPASTSELIAALPSLEVPTVNIPEKRSLKNLVKDNSYLEWLVNIKAVKHTLRGEYLVHVFLGPVPEEESTCLYTVSPYHVGTFSPLGQNTETSCSKCKRDQVAGMEITGQIPLTIALAERYLADELESLSEPHVIEYLQRNLHWEVVDESGQRLQGQRSSVDGLLVGVVSNKVTLPGNENEFAQYSPDVTVYPEVTTKADNSGGRAEGTGITEDNKYF</sequence>
<accession>A0A8H4PDS8</accession>
<dbReference type="InterPro" id="IPR050316">
    <property type="entry name" value="Tyrosinase/Hemocyanin"/>
</dbReference>
<evidence type="ECO:0000256" key="10">
    <source>
        <dbReference type="ARBA" id="ARBA00048881"/>
    </source>
</evidence>
<dbReference type="AlphaFoldDB" id="A0A8H4PDS8"/>
<proteinExistence type="inferred from homology"/>
<evidence type="ECO:0000259" key="12">
    <source>
        <dbReference type="PROSITE" id="PS00497"/>
    </source>
</evidence>
<gene>
    <name evidence="14" type="ORF">F53441_1113</name>
</gene>
<feature type="region of interest" description="Disordered" evidence="11">
    <location>
        <begin position="283"/>
        <end position="306"/>
    </location>
</feature>
<comment type="similarity">
    <text evidence="2">Belongs to the tyrosinase family.</text>
</comment>
<dbReference type="Pfam" id="PF00264">
    <property type="entry name" value="Tyrosinase"/>
    <property type="match status" value="1"/>
</dbReference>
<dbReference type="GO" id="GO:0004503">
    <property type="term" value="F:tyrosinase activity"/>
    <property type="evidence" value="ECO:0007669"/>
    <property type="project" value="UniProtKB-EC"/>
</dbReference>
<feature type="region of interest" description="Disordered" evidence="11">
    <location>
        <begin position="701"/>
        <end position="722"/>
    </location>
</feature>
<dbReference type="Pfam" id="PF18132">
    <property type="entry name" value="Tyrosinase_C"/>
    <property type="match status" value="1"/>
</dbReference>
<dbReference type="PANTHER" id="PTHR11474">
    <property type="entry name" value="TYROSINASE FAMILY MEMBER"/>
    <property type="match status" value="1"/>
</dbReference>
<reference evidence="14" key="1">
    <citation type="submission" date="2020-01" db="EMBL/GenBank/DDBJ databases">
        <title>Identification and distribution of gene clusters putatively required for synthesis of sphingolipid metabolism inhibitors in phylogenetically diverse species of the filamentous fungus Fusarium.</title>
        <authorList>
            <person name="Kim H.-S."/>
            <person name="Busman M."/>
            <person name="Brown D.W."/>
            <person name="Divon H."/>
            <person name="Uhlig S."/>
            <person name="Proctor R.H."/>
        </authorList>
    </citation>
    <scope>NUCLEOTIDE SEQUENCE</scope>
    <source>
        <strain evidence="14">NRRL 53441</strain>
    </source>
</reference>
<keyword evidence="6" id="KW-0186">Copper</keyword>
<dbReference type="PRINTS" id="PR00092">
    <property type="entry name" value="TYROSINASE"/>
</dbReference>
<evidence type="ECO:0000256" key="8">
    <source>
        <dbReference type="ARBA" id="ARBA00023101"/>
    </source>
</evidence>
<organism evidence="14 15">
    <name type="scientific">Fusarium austroafricanum</name>
    <dbReference type="NCBI Taxonomy" id="2364996"/>
    <lineage>
        <taxon>Eukaryota</taxon>
        <taxon>Fungi</taxon>
        <taxon>Dikarya</taxon>
        <taxon>Ascomycota</taxon>
        <taxon>Pezizomycotina</taxon>
        <taxon>Sordariomycetes</taxon>
        <taxon>Hypocreomycetidae</taxon>
        <taxon>Hypocreales</taxon>
        <taxon>Nectriaceae</taxon>
        <taxon>Fusarium</taxon>
        <taxon>Fusarium concolor species complex</taxon>
    </lineage>
</organism>
<feature type="domain" description="Tyrosinase copper-binding" evidence="12">
    <location>
        <begin position="97"/>
        <end position="114"/>
    </location>
</feature>
<evidence type="ECO:0000313" key="14">
    <source>
        <dbReference type="EMBL" id="KAF4456902.1"/>
    </source>
</evidence>
<keyword evidence="7" id="KW-0503">Monooxygenase</keyword>
<dbReference type="PANTHER" id="PTHR11474:SF76">
    <property type="entry name" value="SHKT DOMAIN-CONTAINING PROTEIN"/>
    <property type="match status" value="1"/>
</dbReference>
<dbReference type="Gene3D" id="2.60.310.20">
    <property type="match status" value="1"/>
</dbReference>
<protein>
    <recommendedName>
        <fullName evidence="3">tyrosinase</fullName>
        <ecNumber evidence="3">1.14.18.1</ecNumber>
    </recommendedName>
</protein>
<keyword evidence="8" id="KW-0470">Melanin biosynthesis</keyword>
<feature type="compositionally biased region" description="Basic and acidic residues" evidence="11">
    <location>
        <begin position="285"/>
        <end position="295"/>
    </location>
</feature>
<feature type="domain" description="Tyrosinase copper-binding" evidence="13">
    <location>
        <begin position="344"/>
        <end position="355"/>
    </location>
</feature>
<evidence type="ECO:0000256" key="4">
    <source>
        <dbReference type="ARBA" id="ARBA00022723"/>
    </source>
</evidence>
<dbReference type="InterPro" id="IPR002227">
    <property type="entry name" value="Tyrosinase_Cu-bd"/>
</dbReference>
<evidence type="ECO:0000256" key="1">
    <source>
        <dbReference type="ARBA" id="ARBA00001973"/>
    </source>
</evidence>
<keyword evidence="15" id="KW-1185">Reference proteome</keyword>
<dbReference type="OrthoDB" id="1658288at2759"/>
<evidence type="ECO:0000256" key="7">
    <source>
        <dbReference type="ARBA" id="ARBA00023033"/>
    </source>
</evidence>
<comment type="caution">
    <text evidence="14">The sequence shown here is derived from an EMBL/GenBank/DDBJ whole genome shotgun (WGS) entry which is preliminary data.</text>
</comment>
<dbReference type="PROSITE" id="PS00498">
    <property type="entry name" value="TYROSINASE_2"/>
    <property type="match status" value="1"/>
</dbReference>
<dbReference type="SUPFAM" id="SSF48056">
    <property type="entry name" value="Di-copper centre-containing domain"/>
    <property type="match status" value="1"/>
</dbReference>
<dbReference type="Gene3D" id="1.10.1280.10">
    <property type="entry name" value="Di-copper center containing domain from catechol oxidase"/>
    <property type="match status" value="1"/>
</dbReference>
<name>A0A8H4PDS8_9HYPO</name>
<evidence type="ECO:0000256" key="5">
    <source>
        <dbReference type="ARBA" id="ARBA00023002"/>
    </source>
</evidence>
<dbReference type="EMBL" id="JAADJG010000044">
    <property type="protein sequence ID" value="KAF4456902.1"/>
    <property type="molecule type" value="Genomic_DNA"/>
</dbReference>
<evidence type="ECO:0000256" key="9">
    <source>
        <dbReference type="ARBA" id="ARBA00048233"/>
    </source>
</evidence>
<dbReference type="InterPro" id="IPR041640">
    <property type="entry name" value="Tyrosinase_C"/>
</dbReference>
<keyword evidence="5" id="KW-0560">Oxidoreductase</keyword>
<keyword evidence="4" id="KW-0479">Metal-binding</keyword>
<dbReference type="PROSITE" id="PS00497">
    <property type="entry name" value="TYROSINASE_1"/>
    <property type="match status" value="1"/>
</dbReference>
<comment type="catalytic activity">
    <reaction evidence="9">
        <text>2 L-dopa + O2 = 2 L-dopaquinone + 2 H2O</text>
        <dbReference type="Rhea" id="RHEA:34287"/>
        <dbReference type="ChEBI" id="CHEBI:15377"/>
        <dbReference type="ChEBI" id="CHEBI:15379"/>
        <dbReference type="ChEBI" id="CHEBI:57504"/>
        <dbReference type="ChEBI" id="CHEBI:57924"/>
        <dbReference type="EC" id="1.14.18.1"/>
    </reaction>
</comment>
<evidence type="ECO:0000313" key="15">
    <source>
        <dbReference type="Proteomes" id="UP000605986"/>
    </source>
</evidence>
<dbReference type="GO" id="GO:0042438">
    <property type="term" value="P:melanin biosynthetic process"/>
    <property type="evidence" value="ECO:0007669"/>
    <property type="project" value="UniProtKB-KW"/>
</dbReference>
<dbReference type="EC" id="1.14.18.1" evidence="3"/>
<comment type="catalytic activity">
    <reaction evidence="10">
        <text>L-tyrosine + O2 = L-dopaquinone + H2O</text>
        <dbReference type="Rhea" id="RHEA:18117"/>
        <dbReference type="ChEBI" id="CHEBI:15377"/>
        <dbReference type="ChEBI" id="CHEBI:15379"/>
        <dbReference type="ChEBI" id="CHEBI:57924"/>
        <dbReference type="ChEBI" id="CHEBI:58315"/>
        <dbReference type="EC" id="1.14.18.1"/>
    </reaction>
</comment>
<dbReference type="InterPro" id="IPR008922">
    <property type="entry name" value="Di-copper_centre_dom_sf"/>
</dbReference>
<dbReference type="GO" id="GO:0046872">
    <property type="term" value="F:metal ion binding"/>
    <property type="evidence" value="ECO:0007669"/>
    <property type="project" value="UniProtKB-KW"/>
</dbReference>
<evidence type="ECO:0000256" key="6">
    <source>
        <dbReference type="ARBA" id="ARBA00023008"/>
    </source>
</evidence>